<gene>
    <name evidence="1" type="ORF">L6164_002880</name>
</gene>
<comment type="caution">
    <text evidence="1">The sequence shown here is derived from an EMBL/GenBank/DDBJ whole genome shotgun (WGS) entry which is preliminary data.</text>
</comment>
<sequence>MPVSVKNPNELEKLTEQELLYLQDDQLKKKLTQILREKVKVSNLLALCLRSLLLASIDMSQSSQAEGQTREYYNTCRFSITERLKHWSIEGSKRRKEKKYDLHYIHRGLEFRSVKEVLNFVLHEKYPEGLNKKRNKGIAAENSVILHETDPLEAIQNKYVEGDDGCNKDIMIPKGIVEQNLVILHEIDPLEVILQVEGDDGSNEDETIPKEIDAETLVILHETDPLMEAIMNMCEEGYYPSNEDQMMIPIGPTAANLVIPYETGPLEVIKNMHEEGHEGSNEDQMMIPNWTALDIKLDAAIDYPLCLSLSLLGVSFVNY</sequence>
<protein>
    <submittedName>
        <fullName evidence="1">Uncharacterized protein</fullName>
    </submittedName>
</protein>
<evidence type="ECO:0000313" key="1">
    <source>
        <dbReference type="EMBL" id="KAI4353965.1"/>
    </source>
</evidence>
<dbReference type="EMBL" id="CM039427">
    <property type="protein sequence ID" value="KAI4353965.1"/>
    <property type="molecule type" value="Genomic_DNA"/>
</dbReference>
<proteinExistence type="predicted"/>
<name>A0ACB9PZ49_BAUVA</name>
<keyword evidence="2" id="KW-1185">Reference proteome</keyword>
<dbReference type="Proteomes" id="UP000828941">
    <property type="component" value="Chromosome 2"/>
</dbReference>
<evidence type="ECO:0000313" key="2">
    <source>
        <dbReference type="Proteomes" id="UP000828941"/>
    </source>
</evidence>
<organism evidence="1 2">
    <name type="scientific">Bauhinia variegata</name>
    <name type="common">Purple orchid tree</name>
    <name type="synonym">Phanera variegata</name>
    <dbReference type="NCBI Taxonomy" id="167791"/>
    <lineage>
        <taxon>Eukaryota</taxon>
        <taxon>Viridiplantae</taxon>
        <taxon>Streptophyta</taxon>
        <taxon>Embryophyta</taxon>
        <taxon>Tracheophyta</taxon>
        <taxon>Spermatophyta</taxon>
        <taxon>Magnoliopsida</taxon>
        <taxon>eudicotyledons</taxon>
        <taxon>Gunneridae</taxon>
        <taxon>Pentapetalae</taxon>
        <taxon>rosids</taxon>
        <taxon>fabids</taxon>
        <taxon>Fabales</taxon>
        <taxon>Fabaceae</taxon>
        <taxon>Cercidoideae</taxon>
        <taxon>Cercideae</taxon>
        <taxon>Bauhiniinae</taxon>
        <taxon>Bauhinia</taxon>
    </lineage>
</organism>
<reference evidence="1 2" key="1">
    <citation type="journal article" date="2022" name="DNA Res.">
        <title>Chromosomal-level genome assembly of the orchid tree Bauhinia variegata (Leguminosae; Cercidoideae) supports the allotetraploid origin hypothesis of Bauhinia.</title>
        <authorList>
            <person name="Zhong Y."/>
            <person name="Chen Y."/>
            <person name="Zheng D."/>
            <person name="Pang J."/>
            <person name="Liu Y."/>
            <person name="Luo S."/>
            <person name="Meng S."/>
            <person name="Qian L."/>
            <person name="Wei D."/>
            <person name="Dai S."/>
            <person name="Zhou R."/>
        </authorList>
    </citation>
    <scope>NUCLEOTIDE SEQUENCE [LARGE SCALE GENOMIC DNA]</scope>
    <source>
        <strain evidence="1">BV-YZ2020</strain>
    </source>
</reference>
<accession>A0ACB9PZ49</accession>